<dbReference type="InterPro" id="IPR051829">
    <property type="entry name" value="Multiheme_Cytochr_ET"/>
</dbReference>
<dbReference type="Proteomes" id="UP000318081">
    <property type="component" value="Chromosome"/>
</dbReference>
<keyword evidence="5" id="KW-1185">Reference proteome</keyword>
<keyword evidence="1" id="KW-0732">Signal</keyword>
<dbReference type="Pfam" id="PF13435">
    <property type="entry name" value="Cytochrome_C554"/>
    <property type="match status" value="1"/>
</dbReference>
<name>A0ABX5XSC7_9BACT</name>
<dbReference type="PANTHER" id="PTHR35038">
    <property type="entry name" value="DISSIMILATORY SULFITE REDUCTASE SIRA"/>
    <property type="match status" value="1"/>
</dbReference>
<evidence type="ECO:0000313" key="5">
    <source>
        <dbReference type="Proteomes" id="UP000318081"/>
    </source>
</evidence>
<feature type="region of interest" description="Disordered" evidence="2">
    <location>
        <begin position="227"/>
        <end position="247"/>
    </location>
</feature>
<evidence type="ECO:0000256" key="1">
    <source>
        <dbReference type="ARBA" id="ARBA00022729"/>
    </source>
</evidence>
<dbReference type="Gene3D" id="1.10.1130.10">
    <property type="entry name" value="Flavocytochrome C3, Chain A"/>
    <property type="match status" value="1"/>
</dbReference>
<evidence type="ECO:0000313" key="4">
    <source>
        <dbReference type="EMBL" id="QDV84657.1"/>
    </source>
</evidence>
<reference evidence="4 5" key="1">
    <citation type="submission" date="2019-02" db="EMBL/GenBank/DDBJ databases">
        <title>Deep-cultivation of Planctomycetes and their phenomic and genomic characterization uncovers novel biology.</title>
        <authorList>
            <person name="Wiegand S."/>
            <person name="Jogler M."/>
            <person name="Boedeker C."/>
            <person name="Pinto D."/>
            <person name="Vollmers J."/>
            <person name="Rivas-Marin E."/>
            <person name="Kohn T."/>
            <person name="Peeters S.H."/>
            <person name="Heuer A."/>
            <person name="Rast P."/>
            <person name="Oberbeckmann S."/>
            <person name="Bunk B."/>
            <person name="Jeske O."/>
            <person name="Meyerdierks A."/>
            <person name="Storesund J.E."/>
            <person name="Kallscheuer N."/>
            <person name="Luecker S."/>
            <person name="Lage O.M."/>
            <person name="Pohl T."/>
            <person name="Merkel B.J."/>
            <person name="Hornburger P."/>
            <person name="Mueller R.-W."/>
            <person name="Bruemmer F."/>
            <person name="Labrenz M."/>
            <person name="Spormann A.M."/>
            <person name="Op den Camp H."/>
            <person name="Overmann J."/>
            <person name="Amann R."/>
            <person name="Jetten M.S.M."/>
            <person name="Mascher T."/>
            <person name="Medema M.H."/>
            <person name="Devos D.P."/>
            <person name="Kaster A.-K."/>
            <person name="Ovreas L."/>
            <person name="Rohde M."/>
            <person name="Galperin M.Y."/>
            <person name="Jogler C."/>
        </authorList>
    </citation>
    <scope>NUCLEOTIDE SEQUENCE [LARGE SCALE GENOMIC DNA]</scope>
    <source>
        <strain evidence="4 5">TBK1r</strain>
    </source>
</reference>
<evidence type="ECO:0000256" key="2">
    <source>
        <dbReference type="SAM" id="MobiDB-lite"/>
    </source>
</evidence>
<dbReference type="Gene3D" id="3.90.10.10">
    <property type="entry name" value="Cytochrome C3"/>
    <property type="match status" value="1"/>
</dbReference>
<gene>
    <name evidence="4" type="ORF">TBK1r_36090</name>
</gene>
<protein>
    <recommendedName>
        <fullName evidence="3">Cytochrome c-552/4 domain-containing protein</fullName>
    </recommendedName>
</protein>
<dbReference type="EMBL" id="CP036432">
    <property type="protein sequence ID" value="QDV84657.1"/>
    <property type="molecule type" value="Genomic_DNA"/>
</dbReference>
<proteinExistence type="predicted"/>
<accession>A0ABX5XSC7</accession>
<dbReference type="SUPFAM" id="SSF48695">
    <property type="entry name" value="Multiheme cytochromes"/>
    <property type="match status" value="1"/>
</dbReference>
<sequence length="376" mass="41543">MNRFANHARVAVPGVVAGLCMLMMLCPFETFDRASDRAMAQDAVGATEPTYVGKQVCRECHPENFELHRHSGHADTFATTLESEIAKKYAEKALDAGEPYGVFQYRFGQDGLQTRRMADSNQGAFPLQYVLGSGRNAVTLLTLIDDKGADVAGVEHRISWFGSHGDFGLTPGHAGMVPGNTTEVWGNVVRGKSVQQCVYCHTTTGTVVGTEIVNLVADVNCEKCHGPGSGHVRQARASSSPPPYSVGREQWDLESELQLCGDCHRLPRHIDPLALREYTSELLRFQPVGLLRSECYLESEGNFMCSTCHNPHQDSKTKSTADYEQDCRNCHQPNSDDHVACSVSPTDGCIECHMPAKTFEQGMVFHDHWIRIRKEP</sequence>
<dbReference type="PANTHER" id="PTHR35038:SF8">
    <property type="entry name" value="C-TYPE POLYHEME CYTOCHROME OMCC"/>
    <property type="match status" value="1"/>
</dbReference>
<dbReference type="InterPro" id="IPR023155">
    <property type="entry name" value="Cyt_c-552/4"/>
</dbReference>
<dbReference type="InterPro" id="IPR036280">
    <property type="entry name" value="Multihaem_cyt_sf"/>
</dbReference>
<organism evidence="4 5">
    <name type="scientific">Stieleria magnilauensis</name>
    <dbReference type="NCBI Taxonomy" id="2527963"/>
    <lineage>
        <taxon>Bacteria</taxon>
        <taxon>Pseudomonadati</taxon>
        <taxon>Planctomycetota</taxon>
        <taxon>Planctomycetia</taxon>
        <taxon>Pirellulales</taxon>
        <taxon>Pirellulaceae</taxon>
        <taxon>Stieleria</taxon>
    </lineage>
</organism>
<dbReference type="RefSeq" id="WP_145213187.1">
    <property type="nucleotide sequence ID" value="NZ_CP036432.1"/>
</dbReference>
<evidence type="ECO:0000259" key="3">
    <source>
        <dbReference type="Pfam" id="PF13435"/>
    </source>
</evidence>
<feature type="domain" description="Cytochrome c-552/4" evidence="3">
    <location>
        <begin position="192"/>
        <end position="226"/>
    </location>
</feature>